<sequence>MPQSILDRYDIAETRNAAGVLLATSPEAFADIVEVLDGFELNLDKLTTPGGNKTVIAKELDETFRVHGWREARFDQTVTTRLTIFRWTASPDPDEEQRVIETTNEYGGHKVDNVLGRAALDVEWNPKDGNLDRDLANFVGLYESGVIDSGVIVTRLGEDFRHFVRELIAAVKAVRVPKECTAWRDRMKRLADDPLGTSTTSNFTKLVPRMERGDGRGCPLLTIAITERCYVPPPDSIKDEVLRLAEALG</sequence>
<organism evidence="1 2">
    <name type="scientific">Mycolicibacterium goodii</name>
    <name type="common">Mycobacterium goodii</name>
    <dbReference type="NCBI Taxonomy" id="134601"/>
    <lineage>
        <taxon>Bacteria</taxon>
        <taxon>Bacillati</taxon>
        <taxon>Actinomycetota</taxon>
        <taxon>Actinomycetes</taxon>
        <taxon>Mycobacteriales</taxon>
        <taxon>Mycobacteriaceae</taxon>
        <taxon>Mycolicibacterium</taxon>
    </lineage>
</organism>
<evidence type="ECO:0000313" key="2">
    <source>
        <dbReference type="Proteomes" id="UP000062255"/>
    </source>
</evidence>
<evidence type="ECO:0000313" key="1">
    <source>
        <dbReference type="EMBL" id="AKS36066.1"/>
    </source>
</evidence>
<name>A0A0K0XFA9_MYCGD</name>
<dbReference type="REBASE" id="116660">
    <property type="entry name" value="MgoX7BORFAP"/>
</dbReference>
<gene>
    <name evidence="1" type="ORF">AFA91_04130</name>
</gene>
<accession>A0A0K0XFA9</accession>
<dbReference type="Pfam" id="PF09195">
    <property type="entry name" value="Endonuc-BglII"/>
    <property type="match status" value="1"/>
</dbReference>
<dbReference type="AlphaFoldDB" id="A0A0K0XFA9"/>
<dbReference type="KEGG" id="mgo:AFA91_04130"/>
<dbReference type="Proteomes" id="UP000062255">
    <property type="component" value="Chromosome"/>
</dbReference>
<protein>
    <recommendedName>
        <fullName evidence="3">Restriction endonuclease</fullName>
    </recommendedName>
</protein>
<dbReference type="InterPro" id="IPR015278">
    <property type="entry name" value="BglII-like"/>
</dbReference>
<reference evidence="1 2" key="1">
    <citation type="submission" date="2015-07" db="EMBL/GenBank/DDBJ databases">
        <title>Complete genome sequence of Mycobacterium goodii X7B, a facultative thermophilic biodesulfurizing bacterium.</title>
        <authorList>
            <person name="Yu B."/>
            <person name="Li F."/>
            <person name="Xu P."/>
        </authorList>
    </citation>
    <scope>NUCLEOTIDE SEQUENCE [LARGE SCALE GENOMIC DNA]</scope>
    <source>
        <strain evidence="1 2">X7B</strain>
    </source>
</reference>
<dbReference type="GO" id="GO:0009307">
    <property type="term" value="P:DNA restriction-modification system"/>
    <property type="evidence" value="ECO:0007669"/>
    <property type="project" value="InterPro"/>
</dbReference>
<dbReference type="SUPFAM" id="SSF52980">
    <property type="entry name" value="Restriction endonuclease-like"/>
    <property type="match status" value="1"/>
</dbReference>
<dbReference type="InterPro" id="IPR011335">
    <property type="entry name" value="Restrct_endonuc-II-like"/>
</dbReference>
<dbReference type="EMBL" id="CP012150">
    <property type="protein sequence ID" value="AKS36066.1"/>
    <property type="molecule type" value="Genomic_DNA"/>
</dbReference>
<evidence type="ECO:0008006" key="3">
    <source>
        <dbReference type="Google" id="ProtNLM"/>
    </source>
</evidence>
<proteinExistence type="predicted"/>
<dbReference type="PATRIC" id="fig|134601.6.peg.853"/>
<dbReference type="GO" id="GO:0009036">
    <property type="term" value="F:type II site-specific deoxyribonuclease activity"/>
    <property type="evidence" value="ECO:0007669"/>
    <property type="project" value="InterPro"/>
</dbReference>